<dbReference type="Pfam" id="PF00172">
    <property type="entry name" value="Zn_clus"/>
    <property type="match status" value="1"/>
</dbReference>
<dbReference type="InterPro" id="IPR050797">
    <property type="entry name" value="Carb_Metab_Trans_Reg"/>
</dbReference>
<dbReference type="Gene3D" id="4.10.240.10">
    <property type="entry name" value="Zn(2)-C6 fungal-type DNA-binding domain"/>
    <property type="match status" value="1"/>
</dbReference>
<gene>
    <name evidence="3" type="ORF">FA14DRAFT_177639</name>
</gene>
<keyword evidence="1" id="KW-0539">Nucleus</keyword>
<organism evidence="3 4">
    <name type="scientific">Meira miltonrushii</name>
    <dbReference type="NCBI Taxonomy" id="1280837"/>
    <lineage>
        <taxon>Eukaryota</taxon>
        <taxon>Fungi</taxon>
        <taxon>Dikarya</taxon>
        <taxon>Basidiomycota</taxon>
        <taxon>Ustilaginomycotina</taxon>
        <taxon>Exobasidiomycetes</taxon>
        <taxon>Exobasidiales</taxon>
        <taxon>Brachybasidiaceae</taxon>
        <taxon>Meira</taxon>
    </lineage>
</organism>
<evidence type="ECO:0000313" key="4">
    <source>
        <dbReference type="Proteomes" id="UP000245771"/>
    </source>
</evidence>
<protein>
    <recommendedName>
        <fullName evidence="2">Zn(2)-C6 fungal-type domain-containing protein</fullName>
    </recommendedName>
</protein>
<dbReference type="RefSeq" id="XP_025358668.1">
    <property type="nucleotide sequence ID" value="XM_025500756.1"/>
</dbReference>
<dbReference type="CDD" id="cd00067">
    <property type="entry name" value="GAL4"/>
    <property type="match status" value="1"/>
</dbReference>
<evidence type="ECO:0000313" key="3">
    <source>
        <dbReference type="EMBL" id="PWN38366.1"/>
    </source>
</evidence>
<dbReference type="PROSITE" id="PS00463">
    <property type="entry name" value="ZN2_CY6_FUNGAL_1"/>
    <property type="match status" value="1"/>
</dbReference>
<evidence type="ECO:0000259" key="2">
    <source>
        <dbReference type="PROSITE" id="PS50048"/>
    </source>
</evidence>
<dbReference type="EMBL" id="KZ819602">
    <property type="protein sequence ID" value="PWN38366.1"/>
    <property type="molecule type" value="Genomic_DNA"/>
</dbReference>
<dbReference type="SMART" id="SM00066">
    <property type="entry name" value="GAL4"/>
    <property type="match status" value="1"/>
</dbReference>
<sequence length="461" mass="50929">MNASTNGKPNESTPMRKGLRVSSRVHRACNACRRAKMRCEGPIDGPCNRCQLANQDCIFDKPRQESKRKPVSRESFDAILERVHTLEHELQAIKCNLPRSGTQMKRMHSNAGTPVQVRNPNVPAIDSVTGKESCSSLRPSNTTFLQDTIPPIFQPPTPIKTTSLPTFIANSFAPVPSSSSYIPSFDATDTSYPFSPQTYVRAKSKSLSNLEDMRNVQESELPPPLPIMPSRLWSKVKSDESMGVQMNQDTEMSSPASPTIHQALHDQVPQSQQTIESHTASSQASLLTTMAEVMEAVLQNTDTMNVQRLLNAPIYSAPIPDAIPSRTAPIMPPIQCETYEQTTPCDSAVLFPPIYTSDGPSMLLKPMTAFQGEAINRQTMECAPTFSRTVHQRSEGFQVTYDGYFDNGNSIARFSRPSTGHSQMSSSINGNVSRVPQPVTLRDNLMMQPGTIITHQPFFHS</sequence>
<dbReference type="STRING" id="1280837.A0A316VLE1"/>
<evidence type="ECO:0000256" key="1">
    <source>
        <dbReference type="ARBA" id="ARBA00023242"/>
    </source>
</evidence>
<dbReference type="AlphaFoldDB" id="A0A316VLE1"/>
<dbReference type="InParanoid" id="A0A316VLE1"/>
<dbReference type="Proteomes" id="UP000245771">
    <property type="component" value="Unassembled WGS sequence"/>
</dbReference>
<dbReference type="SUPFAM" id="SSF57701">
    <property type="entry name" value="Zn2/Cys6 DNA-binding domain"/>
    <property type="match status" value="1"/>
</dbReference>
<proteinExistence type="predicted"/>
<dbReference type="OrthoDB" id="39175at2759"/>
<name>A0A316VLE1_9BASI</name>
<accession>A0A316VLE1</accession>
<keyword evidence="4" id="KW-1185">Reference proteome</keyword>
<dbReference type="GO" id="GO:0000981">
    <property type="term" value="F:DNA-binding transcription factor activity, RNA polymerase II-specific"/>
    <property type="evidence" value="ECO:0007669"/>
    <property type="project" value="InterPro"/>
</dbReference>
<dbReference type="PANTHER" id="PTHR31668">
    <property type="entry name" value="GLUCOSE TRANSPORT TRANSCRIPTION REGULATOR RGT1-RELATED-RELATED"/>
    <property type="match status" value="1"/>
</dbReference>
<reference evidence="3 4" key="1">
    <citation type="journal article" date="2018" name="Mol. Biol. Evol.">
        <title>Broad Genomic Sampling Reveals a Smut Pathogenic Ancestry of the Fungal Clade Ustilaginomycotina.</title>
        <authorList>
            <person name="Kijpornyongpan T."/>
            <person name="Mondo S.J."/>
            <person name="Barry K."/>
            <person name="Sandor L."/>
            <person name="Lee J."/>
            <person name="Lipzen A."/>
            <person name="Pangilinan J."/>
            <person name="LaButti K."/>
            <person name="Hainaut M."/>
            <person name="Henrissat B."/>
            <person name="Grigoriev I.V."/>
            <person name="Spatafora J.W."/>
            <person name="Aime M.C."/>
        </authorList>
    </citation>
    <scope>NUCLEOTIDE SEQUENCE [LARGE SCALE GENOMIC DNA]</scope>
    <source>
        <strain evidence="3 4">MCA 3882</strain>
    </source>
</reference>
<dbReference type="GO" id="GO:0008270">
    <property type="term" value="F:zinc ion binding"/>
    <property type="evidence" value="ECO:0007669"/>
    <property type="project" value="InterPro"/>
</dbReference>
<dbReference type="InterPro" id="IPR036864">
    <property type="entry name" value="Zn2-C6_fun-type_DNA-bd_sf"/>
</dbReference>
<dbReference type="InterPro" id="IPR001138">
    <property type="entry name" value="Zn2Cys6_DnaBD"/>
</dbReference>
<feature type="domain" description="Zn(2)-C6 fungal-type" evidence="2">
    <location>
        <begin position="28"/>
        <end position="59"/>
    </location>
</feature>
<dbReference type="PROSITE" id="PS50048">
    <property type="entry name" value="ZN2_CY6_FUNGAL_2"/>
    <property type="match status" value="1"/>
</dbReference>
<dbReference type="GeneID" id="37022537"/>